<dbReference type="GO" id="GO:0009307">
    <property type="term" value="P:DNA restriction-modification system"/>
    <property type="evidence" value="ECO:0007669"/>
    <property type="project" value="UniProtKB-KW"/>
</dbReference>
<evidence type="ECO:0000256" key="4">
    <source>
        <dbReference type="RuleBase" id="RU362026"/>
    </source>
</evidence>
<dbReference type="Proteomes" id="UP000279446">
    <property type="component" value="Unassembled WGS sequence"/>
</dbReference>
<gene>
    <name evidence="6" type="ORF">EJP82_26225</name>
</gene>
<dbReference type="RefSeq" id="WP_127195015.1">
    <property type="nucleotide sequence ID" value="NZ_RZNY01000046.1"/>
</dbReference>
<protein>
    <recommendedName>
        <fullName evidence="4">Methyltransferase</fullName>
        <ecNumber evidence="4">2.1.1.-</ecNumber>
    </recommendedName>
</protein>
<comment type="similarity">
    <text evidence="4">Belongs to the N(4)/N(6)-methyltransferase family.</text>
</comment>
<evidence type="ECO:0000256" key="3">
    <source>
        <dbReference type="ARBA" id="ARBA00022747"/>
    </source>
</evidence>
<dbReference type="Gene3D" id="3.40.50.150">
    <property type="entry name" value="Vaccinia Virus protein VP39"/>
    <property type="match status" value="2"/>
</dbReference>
<evidence type="ECO:0000256" key="1">
    <source>
        <dbReference type="ARBA" id="ARBA00022603"/>
    </source>
</evidence>
<dbReference type="SUPFAM" id="SSF53335">
    <property type="entry name" value="S-adenosyl-L-methionine-dependent methyltransferases"/>
    <property type="match status" value="2"/>
</dbReference>
<organism evidence="6 7">
    <name type="scientific">Paenibacillus anaericanus</name>
    <dbReference type="NCBI Taxonomy" id="170367"/>
    <lineage>
        <taxon>Bacteria</taxon>
        <taxon>Bacillati</taxon>
        <taxon>Bacillota</taxon>
        <taxon>Bacilli</taxon>
        <taxon>Bacillales</taxon>
        <taxon>Paenibacillaceae</taxon>
        <taxon>Paenibacillus</taxon>
    </lineage>
</organism>
<keyword evidence="3" id="KW-0680">Restriction system</keyword>
<dbReference type="CDD" id="cd02440">
    <property type="entry name" value="AdoMet_MTases"/>
    <property type="match status" value="1"/>
</dbReference>
<evidence type="ECO:0000256" key="2">
    <source>
        <dbReference type="ARBA" id="ARBA00022679"/>
    </source>
</evidence>
<evidence type="ECO:0000259" key="5">
    <source>
        <dbReference type="Pfam" id="PF01555"/>
    </source>
</evidence>
<sequence length="293" mass="33123">MINLSEELFKIEINGEIKEKSKLTKEEWRDWTKSVWSIANTSHKVHPAVFPVEIPYRLIRMFSFWGETILDPFCGVGNSGIAALQTGRNFIGYDTNCEFVEIVKESLSSTPTNSKFHQIINGDSRDMSAIPDNSIGTITTSPPYWNKANYGDFEGNIGNVTEYDIFLNNIQSVLKECYRVLKPGRRISIITANVNQNTTEGLLTFPIASDLIKKAQELGFLLVNEIIWSKDGTGGKWGSSGKQRPIFGSYPHPPNFLFKTLHEYIIILKKPEYKKSSAPKYADLFAGDPHTRF</sequence>
<dbReference type="GO" id="GO:0008170">
    <property type="term" value="F:N-methyltransferase activity"/>
    <property type="evidence" value="ECO:0007669"/>
    <property type="project" value="InterPro"/>
</dbReference>
<evidence type="ECO:0000313" key="7">
    <source>
        <dbReference type="Proteomes" id="UP000279446"/>
    </source>
</evidence>
<dbReference type="Pfam" id="PF01555">
    <property type="entry name" value="N6_N4_Mtase"/>
    <property type="match status" value="2"/>
</dbReference>
<dbReference type="InterPro" id="IPR001091">
    <property type="entry name" value="RM_Methyltransferase"/>
</dbReference>
<accession>A0A433XX72</accession>
<reference evidence="6 7" key="1">
    <citation type="submission" date="2018-12" db="EMBL/GenBank/DDBJ databases">
        <authorList>
            <person name="Sun L."/>
            <person name="Chen Z."/>
        </authorList>
    </citation>
    <scope>NUCLEOTIDE SEQUENCE [LARGE SCALE GENOMIC DNA]</scope>
    <source>
        <strain evidence="6 7">DSM 15890</strain>
    </source>
</reference>
<evidence type="ECO:0000313" key="6">
    <source>
        <dbReference type="EMBL" id="RUT39399.1"/>
    </source>
</evidence>
<keyword evidence="1 6" id="KW-0489">Methyltransferase</keyword>
<dbReference type="OrthoDB" id="9760689at2"/>
<dbReference type="EMBL" id="RZNY01000046">
    <property type="protein sequence ID" value="RUT39399.1"/>
    <property type="molecule type" value="Genomic_DNA"/>
</dbReference>
<dbReference type="GO" id="GO:0032259">
    <property type="term" value="P:methylation"/>
    <property type="evidence" value="ECO:0007669"/>
    <property type="project" value="UniProtKB-KW"/>
</dbReference>
<dbReference type="AlphaFoldDB" id="A0A433XX72"/>
<comment type="caution">
    <text evidence="6">The sequence shown here is derived from an EMBL/GenBank/DDBJ whole genome shotgun (WGS) entry which is preliminary data.</text>
</comment>
<dbReference type="InterPro" id="IPR029063">
    <property type="entry name" value="SAM-dependent_MTases_sf"/>
</dbReference>
<proteinExistence type="inferred from homology"/>
<name>A0A433XX72_9BACL</name>
<feature type="domain" description="DNA methylase N-4/N-6" evidence="5">
    <location>
        <begin position="13"/>
        <end position="105"/>
    </location>
</feature>
<dbReference type="PRINTS" id="PR00508">
    <property type="entry name" value="S21N4MTFRASE"/>
</dbReference>
<dbReference type="GO" id="GO:0003677">
    <property type="term" value="F:DNA binding"/>
    <property type="evidence" value="ECO:0007669"/>
    <property type="project" value="InterPro"/>
</dbReference>
<keyword evidence="7" id="KW-1185">Reference proteome</keyword>
<keyword evidence="2 6" id="KW-0808">Transferase</keyword>
<dbReference type="InterPro" id="IPR002941">
    <property type="entry name" value="DNA_methylase_N4/N6"/>
</dbReference>
<feature type="domain" description="DNA methylase N-4/N-6" evidence="5">
    <location>
        <begin position="137"/>
        <end position="274"/>
    </location>
</feature>
<dbReference type="EC" id="2.1.1.-" evidence="4"/>